<evidence type="ECO:0000256" key="1">
    <source>
        <dbReference type="SAM" id="MobiDB-lite"/>
    </source>
</evidence>
<dbReference type="Proteomes" id="UP001187531">
    <property type="component" value="Unassembled WGS sequence"/>
</dbReference>
<protein>
    <recommendedName>
        <fullName evidence="3">Ig-like domain-containing protein</fullName>
    </recommendedName>
</protein>
<dbReference type="EMBL" id="JAVRJZ010000001">
    <property type="protein sequence ID" value="KAK2726641.1"/>
    <property type="molecule type" value="Genomic_DNA"/>
</dbReference>
<sequence length="300" mass="33757">MAPNLVLFANLLFLSFAPRSHSIRLIDIVVPSAVLLGQDAMLECRYDLENDGLYSLKWYKGNEEIFRYIPEEEFLSDRMKSFNLPGVNILVEKSNDHQILLQNVDFDSTGKYRCEIVAEGSFQTITNVGQMNVVKLPAEDPIITGGLAHYAVGDLVKVNCTSRKSLPAANLTWYINGELSDKNFLQNYPIIEDEESGLQTIIIGLEFKVRQKHLKTGGLKIKCTATLAAVYWRSDERSAEAAAIKSTHNHSERDTQQHMSSSSKNVNDWMSNRGSIVFPSCIIKMTITTILLTAKFQLYL</sequence>
<dbReference type="PROSITE" id="PS50835">
    <property type="entry name" value="IG_LIKE"/>
    <property type="match status" value="1"/>
</dbReference>
<keyword evidence="2" id="KW-0732">Signal</keyword>
<feature type="region of interest" description="Disordered" evidence="1">
    <location>
        <begin position="242"/>
        <end position="265"/>
    </location>
</feature>
<dbReference type="FunFam" id="2.60.40.10:FF:000437">
    <property type="entry name" value="Beat-IIIc, isoform A"/>
    <property type="match status" value="1"/>
</dbReference>
<evidence type="ECO:0000313" key="5">
    <source>
        <dbReference type="Proteomes" id="UP001187531"/>
    </source>
</evidence>
<feature type="signal peptide" evidence="2">
    <location>
        <begin position="1"/>
        <end position="22"/>
    </location>
</feature>
<feature type="chain" id="PRO_5041851741" description="Ig-like domain-containing protein" evidence="2">
    <location>
        <begin position="23"/>
        <end position="300"/>
    </location>
</feature>
<comment type="caution">
    <text evidence="4">The sequence shown here is derived from an EMBL/GenBank/DDBJ whole genome shotgun (WGS) entry which is preliminary data.</text>
</comment>
<gene>
    <name evidence="4" type="ORF">QYM36_007466</name>
</gene>
<feature type="domain" description="Ig-like" evidence="3">
    <location>
        <begin position="18"/>
        <end position="126"/>
    </location>
</feature>
<dbReference type="EMBL" id="JAVRJZ010000001">
    <property type="protein sequence ID" value="KAK2726640.1"/>
    <property type="molecule type" value="Genomic_DNA"/>
</dbReference>
<dbReference type="InterPro" id="IPR013106">
    <property type="entry name" value="Ig_V-set"/>
</dbReference>
<accession>A0AA88I9B8</accession>
<dbReference type="InterPro" id="IPR007110">
    <property type="entry name" value="Ig-like_dom"/>
</dbReference>
<dbReference type="SUPFAM" id="SSF48726">
    <property type="entry name" value="Immunoglobulin"/>
    <property type="match status" value="1"/>
</dbReference>
<dbReference type="Gene3D" id="2.60.40.10">
    <property type="entry name" value="Immunoglobulins"/>
    <property type="match status" value="2"/>
</dbReference>
<name>A0AA88I9B8_ARTSF</name>
<dbReference type="PANTHER" id="PTHR21261">
    <property type="entry name" value="BEAT PROTEIN"/>
    <property type="match status" value="1"/>
</dbReference>
<dbReference type="PANTHER" id="PTHR21261:SF15">
    <property type="entry name" value="BEATEN PATH IIIA, ISOFORM D-RELATED"/>
    <property type="match status" value="1"/>
</dbReference>
<proteinExistence type="predicted"/>
<dbReference type="InterPro" id="IPR013783">
    <property type="entry name" value="Ig-like_fold"/>
</dbReference>
<dbReference type="Pfam" id="PF07686">
    <property type="entry name" value="V-set"/>
    <property type="match status" value="1"/>
</dbReference>
<dbReference type="AlphaFoldDB" id="A0AA88I9B8"/>
<keyword evidence="5" id="KW-1185">Reference proteome</keyword>
<organism evidence="4 5">
    <name type="scientific">Artemia franciscana</name>
    <name type="common">Brine shrimp</name>
    <name type="synonym">Artemia sanfranciscana</name>
    <dbReference type="NCBI Taxonomy" id="6661"/>
    <lineage>
        <taxon>Eukaryota</taxon>
        <taxon>Metazoa</taxon>
        <taxon>Ecdysozoa</taxon>
        <taxon>Arthropoda</taxon>
        <taxon>Crustacea</taxon>
        <taxon>Branchiopoda</taxon>
        <taxon>Anostraca</taxon>
        <taxon>Artemiidae</taxon>
        <taxon>Artemia</taxon>
    </lineage>
</organism>
<evidence type="ECO:0000256" key="2">
    <source>
        <dbReference type="SAM" id="SignalP"/>
    </source>
</evidence>
<evidence type="ECO:0000259" key="3">
    <source>
        <dbReference type="PROSITE" id="PS50835"/>
    </source>
</evidence>
<evidence type="ECO:0000313" key="4">
    <source>
        <dbReference type="EMBL" id="KAK2726640.1"/>
    </source>
</evidence>
<dbReference type="InterPro" id="IPR036179">
    <property type="entry name" value="Ig-like_dom_sf"/>
</dbReference>
<reference evidence="4" key="1">
    <citation type="submission" date="2023-07" db="EMBL/GenBank/DDBJ databases">
        <title>Chromosome-level genome assembly of Artemia franciscana.</title>
        <authorList>
            <person name="Jo E."/>
        </authorList>
    </citation>
    <scope>NUCLEOTIDE SEQUENCE</scope>
    <source>
        <tissue evidence="4">Whole body</tissue>
    </source>
</reference>